<comment type="similarity">
    <text evidence="1">Belongs to the PhzF family.</text>
</comment>
<reference evidence="4 5" key="1">
    <citation type="submission" date="2019-07" db="EMBL/GenBank/DDBJ databases">
        <title>Genomic Encyclopedia of Type Strains, Phase III (KMG-III): the genomes of soil and plant-associated and newly described type strains.</title>
        <authorList>
            <person name="Whitman W."/>
        </authorList>
    </citation>
    <scope>NUCLEOTIDE SEQUENCE [LARGE SCALE GENOMIC DNA]</scope>
    <source>
        <strain evidence="4 5">BL24</strain>
    </source>
</reference>
<evidence type="ECO:0000256" key="1">
    <source>
        <dbReference type="ARBA" id="ARBA00008270"/>
    </source>
</evidence>
<name>A0A5S5C8G9_9BACL</name>
<evidence type="ECO:0000256" key="3">
    <source>
        <dbReference type="PIRSR" id="PIRSR016184-1"/>
    </source>
</evidence>
<gene>
    <name evidence="4" type="ORF">BCM02_105220</name>
</gene>
<proteinExistence type="inferred from homology"/>
<accession>A0A5S5C8G9</accession>
<keyword evidence="2" id="KW-0413">Isomerase</keyword>
<dbReference type="Proteomes" id="UP000323257">
    <property type="component" value="Unassembled WGS sequence"/>
</dbReference>
<dbReference type="PANTHER" id="PTHR13774">
    <property type="entry name" value="PHENAZINE BIOSYNTHESIS PROTEIN"/>
    <property type="match status" value="1"/>
</dbReference>
<protein>
    <submittedName>
        <fullName evidence="4">PhzF family phenazine biosynthesis protein</fullName>
    </submittedName>
</protein>
<dbReference type="Gene3D" id="3.10.310.10">
    <property type="entry name" value="Diaminopimelate Epimerase, Chain A, domain 1"/>
    <property type="match status" value="2"/>
</dbReference>
<dbReference type="InterPro" id="IPR003719">
    <property type="entry name" value="Phenazine_PhzF-like"/>
</dbReference>
<evidence type="ECO:0000313" key="4">
    <source>
        <dbReference type="EMBL" id="TYP74676.1"/>
    </source>
</evidence>
<dbReference type="EMBL" id="VNHS01000005">
    <property type="protein sequence ID" value="TYP74676.1"/>
    <property type="molecule type" value="Genomic_DNA"/>
</dbReference>
<evidence type="ECO:0000313" key="5">
    <source>
        <dbReference type="Proteomes" id="UP000323257"/>
    </source>
</evidence>
<dbReference type="Pfam" id="PF02567">
    <property type="entry name" value="PhzC-PhzF"/>
    <property type="match status" value="1"/>
</dbReference>
<comment type="caution">
    <text evidence="4">The sequence shown here is derived from an EMBL/GenBank/DDBJ whole genome shotgun (WGS) entry which is preliminary data.</text>
</comment>
<keyword evidence="5" id="KW-1185">Reference proteome</keyword>
<dbReference type="GO" id="GO:0016853">
    <property type="term" value="F:isomerase activity"/>
    <property type="evidence" value="ECO:0007669"/>
    <property type="project" value="UniProtKB-KW"/>
</dbReference>
<dbReference type="NCBIfam" id="TIGR00654">
    <property type="entry name" value="PhzF_family"/>
    <property type="match status" value="1"/>
</dbReference>
<dbReference type="AlphaFoldDB" id="A0A5S5C8G9"/>
<dbReference type="SUPFAM" id="SSF54506">
    <property type="entry name" value="Diaminopimelate epimerase-like"/>
    <property type="match status" value="1"/>
</dbReference>
<dbReference type="GO" id="GO:0005737">
    <property type="term" value="C:cytoplasm"/>
    <property type="evidence" value="ECO:0007669"/>
    <property type="project" value="TreeGrafter"/>
</dbReference>
<feature type="active site" evidence="3">
    <location>
        <position position="46"/>
    </location>
</feature>
<sequence>MTMKYYVVDAFADRVFEGNPAGVLVTDAPLPDGLMQRIAIENNLSETAFAVPEGDDYRLRWFTPGGEIDLCGHATLATAFVIANFREPGAETIRFRTLSGELVVRRLGELYEMNFPSRMPAVHPFAAPMADALGITPLETYLGRDLMFVLESEADVANLSPDFAKLAALPDGLGALVTAPSAGGKPYDFVSRCFFPKLKVPEDPVCGSAHCSFVPYWSERLGKRKLTARQVSARGGTLYCEDLGERVSISGRAVLYATAELHVGVD</sequence>
<organism evidence="4 5">
    <name type="scientific">Paenibacillus methanolicus</name>
    <dbReference type="NCBI Taxonomy" id="582686"/>
    <lineage>
        <taxon>Bacteria</taxon>
        <taxon>Bacillati</taxon>
        <taxon>Bacillota</taxon>
        <taxon>Bacilli</taxon>
        <taxon>Bacillales</taxon>
        <taxon>Paenibacillaceae</taxon>
        <taxon>Paenibacillus</taxon>
    </lineage>
</organism>
<evidence type="ECO:0000256" key="2">
    <source>
        <dbReference type="ARBA" id="ARBA00023235"/>
    </source>
</evidence>
<dbReference type="PANTHER" id="PTHR13774:SF17">
    <property type="entry name" value="PHENAZINE BIOSYNTHESIS-LIKE DOMAIN-CONTAINING PROTEIN"/>
    <property type="match status" value="1"/>
</dbReference>
<dbReference type="PIRSF" id="PIRSF016184">
    <property type="entry name" value="PhzC_PhzF"/>
    <property type="match status" value="1"/>
</dbReference>